<dbReference type="SUPFAM" id="SSF55797">
    <property type="entry name" value="PR-1-like"/>
    <property type="match status" value="1"/>
</dbReference>
<dbReference type="SUPFAM" id="SSF50685">
    <property type="entry name" value="Barwin-like endoglucanases"/>
    <property type="match status" value="1"/>
</dbReference>
<dbReference type="Pfam" id="PF00188">
    <property type="entry name" value="CAP"/>
    <property type="match status" value="1"/>
</dbReference>
<dbReference type="AlphaFoldDB" id="A0A8H6KQ88"/>
<accession>A0A8H6KQ88</accession>
<evidence type="ECO:0000313" key="5">
    <source>
        <dbReference type="Proteomes" id="UP000654918"/>
    </source>
</evidence>
<proteinExistence type="predicted"/>
<dbReference type="Gene3D" id="3.40.33.10">
    <property type="entry name" value="CAP"/>
    <property type="match status" value="1"/>
</dbReference>
<evidence type="ECO:0000259" key="3">
    <source>
        <dbReference type="Pfam" id="PF00188"/>
    </source>
</evidence>
<dbReference type="EMBL" id="WIGO01000038">
    <property type="protein sequence ID" value="KAF6835709.1"/>
    <property type="molecule type" value="Genomic_DNA"/>
</dbReference>
<dbReference type="PANTHER" id="PTHR31836:SF28">
    <property type="entry name" value="SRCR DOMAIN-CONTAINING PROTEIN-RELATED"/>
    <property type="match status" value="1"/>
</dbReference>
<evidence type="ECO:0000256" key="1">
    <source>
        <dbReference type="ARBA" id="ARBA00022729"/>
    </source>
</evidence>
<organism evidence="4 5">
    <name type="scientific">Colletotrichum plurivorum</name>
    <dbReference type="NCBI Taxonomy" id="2175906"/>
    <lineage>
        <taxon>Eukaryota</taxon>
        <taxon>Fungi</taxon>
        <taxon>Dikarya</taxon>
        <taxon>Ascomycota</taxon>
        <taxon>Pezizomycotina</taxon>
        <taxon>Sordariomycetes</taxon>
        <taxon>Hypocreomycetidae</taxon>
        <taxon>Glomerellales</taxon>
        <taxon>Glomerellaceae</taxon>
        <taxon>Colletotrichum</taxon>
        <taxon>Colletotrichum orchidearum species complex</taxon>
    </lineage>
</organism>
<dbReference type="Proteomes" id="UP000654918">
    <property type="component" value="Unassembled WGS sequence"/>
</dbReference>
<gene>
    <name evidence="4" type="ORF">CPLU01_04179</name>
</gene>
<evidence type="ECO:0000256" key="2">
    <source>
        <dbReference type="SAM" id="SignalP"/>
    </source>
</evidence>
<dbReference type="Gene3D" id="2.40.40.10">
    <property type="entry name" value="RlpA-like domain"/>
    <property type="match status" value="1"/>
</dbReference>
<protein>
    <submittedName>
        <fullName evidence="4">SCP-like extracellular protein</fullName>
    </submittedName>
</protein>
<keyword evidence="1 2" id="KW-0732">Signal</keyword>
<dbReference type="CDD" id="cd22191">
    <property type="entry name" value="DPBB_RlpA_EXP_N-like"/>
    <property type="match status" value="1"/>
</dbReference>
<dbReference type="InterPro" id="IPR051477">
    <property type="entry name" value="Expansin_CellWall"/>
</dbReference>
<dbReference type="PANTHER" id="PTHR31836">
    <property type="match status" value="1"/>
</dbReference>
<feature type="signal peptide" evidence="2">
    <location>
        <begin position="1"/>
        <end position="22"/>
    </location>
</feature>
<dbReference type="InterPro" id="IPR014044">
    <property type="entry name" value="CAP_dom"/>
</dbReference>
<keyword evidence="5" id="KW-1185">Reference proteome</keyword>
<feature type="chain" id="PRO_5034369538" evidence="2">
    <location>
        <begin position="23"/>
        <end position="319"/>
    </location>
</feature>
<dbReference type="InterPro" id="IPR036908">
    <property type="entry name" value="RlpA-like_sf"/>
</dbReference>
<feature type="domain" description="SCP" evidence="3">
    <location>
        <begin position="67"/>
        <end position="177"/>
    </location>
</feature>
<dbReference type="InterPro" id="IPR035940">
    <property type="entry name" value="CAP_sf"/>
</dbReference>
<sequence>MFSNKIVTAGVLGLAALGMVNAAPTAQGGGNGGENVKAFDIPAGGGKTVKPLDLTVNYSDKIEALILINKARIDVGQPPMLTWDDGLEADAQNWTDIMWWKDRLVHAPASERKGAGELLSVFKIKNITEDAPGVNPITEAVKAWLDTDDKIVGDDNHVMGLSEQLLSSKAAGIGCGIRGVLVYLNGYEDHWLVYTVCRVFADINPDDEHQTSVLQRRQTFSGDLTHYAPGLGACGWNNNDGDQVVALSHIKMGSQSNGNPMCGKMIRATAPNGKSIDLKVVDKCMGCAENNIDADPSSFIALVGDLGIGRVHDVKWHFL</sequence>
<evidence type="ECO:0000313" key="4">
    <source>
        <dbReference type="EMBL" id="KAF6835709.1"/>
    </source>
</evidence>
<name>A0A8H6KQ88_9PEZI</name>
<reference evidence="4" key="1">
    <citation type="journal article" date="2020" name="Phytopathology">
        <title>Genome Sequence Resources of Colletotrichum truncatum, C. plurivorum, C. musicola, and C. sojae: Four Species Pathogenic to Soybean (Glycine max).</title>
        <authorList>
            <person name="Rogerio F."/>
            <person name="Boufleur T.R."/>
            <person name="Ciampi-Guillardi M."/>
            <person name="Sukno S.A."/>
            <person name="Thon M.R."/>
            <person name="Massola Junior N.S."/>
            <person name="Baroncelli R."/>
        </authorList>
    </citation>
    <scope>NUCLEOTIDE SEQUENCE</scope>
    <source>
        <strain evidence="4">LFN00145</strain>
    </source>
</reference>
<comment type="caution">
    <text evidence="4">The sequence shown here is derived from an EMBL/GenBank/DDBJ whole genome shotgun (WGS) entry which is preliminary data.</text>
</comment>